<dbReference type="PANTHER" id="PTHR38454">
    <property type="entry name" value="INTEGRAL MEMBRANE PROTEIN-RELATED"/>
    <property type="match status" value="1"/>
</dbReference>
<evidence type="ECO:0000256" key="1">
    <source>
        <dbReference type="SAM" id="Phobius"/>
    </source>
</evidence>
<name>A0A1I2FBL0_9BACT</name>
<feature type="transmembrane region" description="Helical" evidence="1">
    <location>
        <begin position="801"/>
        <end position="822"/>
    </location>
</feature>
<keyword evidence="1" id="KW-1133">Transmembrane helix</keyword>
<reference evidence="3" key="1">
    <citation type="submission" date="2016-10" db="EMBL/GenBank/DDBJ databases">
        <authorList>
            <person name="Varghese N."/>
            <person name="Submissions S."/>
        </authorList>
    </citation>
    <scope>NUCLEOTIDE SEQUENCE [LARGE SCALE GENOMIC DNA]</scope>
    <source>
        <strain>GEY</strain>
        <strain evidence="3">DSM 9560</strain>
    </source>
</reference>
<dbReference type="InterPro" id="IPR018580">
    <property type="entry name" value="Uncharacterised_YfhO"/>
</dbReference>
<gene>
    <name evidence="2" type="ORF">SAMN04488541_101322</name>
</gene>
<sequence length="825" mass="93278">MKKLSLNALLPYILCIVLFYAVTIIYFKPEFFDGKSLFQSDIVQYEGASKEANDFNKTHEEKTLWTGTMFGGMPIYLIHADYPDLALAMIDWTFKGIFFRDKNAHQLLLTLITTFFALACFGVRPWIAAIGAVAFGLSTYNLIIIEVGHMTKSWAIAYAPLVLAGMYLAFQKEKIWQGFALFTLALALELRANHLQITYYLAFIAVFYGVSELVFAFKNKTLPDFAKATALLIVGASLAVGTSAGRILTTLEYGKYSQRGPAELTPLDAEAQGTGDGLDRDYAYNWSQGKFETLTLLIPNLYGGSSNEKLSKKFETYQILQNAVQQGQLSPEEFKQYIERAPFMYWGDQPFTGAPVYAGAVVCFLFILGLLLIEDRYRYWLLAGVVMMMMISWGRNLEWFNYTMFDYFPGFNKFRSVSMALSLAVMLMVIVGILGLKNLIEVGQNQQDFNMIFKKILIAFGATGGLALLLWLVAGSLDMSSPTDEQLGGLRDAVLEDRAMMLRNDALRTFFFITLSVVAIYFFLKKKISLQITTLIIGLLITVDLWTVGKRYLSESDFSKSRRTSVHQPTPADEKILKDKDLSYRVLNLNNPFSDAQTSYFHKSLGGYIAAKLRRYQDLIERQLSKEMQMMIGDLQKGRPQFANYRIINMLNTRYIKANESENGVLRNPNAYGNAWFVSNILEVKNADEEMKALDTLRPDSVAVIDISKFQVSKKQFATVGEIKMTAYQPNRLEYEYTADNESFAVFSEIYYPEGWTATIDGQPAKFVRVNYILRGMEVPQGKHKIAFTFHSKAYETGSTITMISCVLVLLLSVGALGFTFWKGK</sequence>
<evidence type="ECO:0000313" key="3">
    <source>
        <dbReference type="Proteomes" id="UP000199513"/>
    </source>
</evidence>
<keyword evidence="3" id="KW-1185">Reference proteome</keyword>
<accession>A0A1I2FBL0</accession>
<feature type="transmembrane region" description="Helical" evidence="1">
    <location>
        <begin position="417"/>
        <end position="436"/>
    </location>
</feature>
<dbReference type="Pfam" id="PF09586">
    <property type="entry name" value="YfhO"/>
    <property type="match status" value="1"/>
</dbReference>
<dbReference type="Proteomes" id="UP000199513">
    <property type="component" value="Unassembled WGS sequence"/>
</dbReference>
<keyword evidence="1" id="KW-0812">Transmembrane</keyword>
<dbReference type="OrthoDB" id="9772884at2"/>
<dbReference type="RefSeq" id="WP_091543954.1">
    <property type="nucleotide sequence ID" value="NZ_FONY01000013.1"/>
</dbReference>
<keyword evidence="1" id="KW-0472">Membrane</keyword>
<dbReference type="STRING" id="1003.SAMN04488541_101322"/>
<feature type="transmembrane region" description="Helical" evidence="1">
    <location>
        <begin position="531"/>
        <end position="549"/>
    </location>
</feature>
<feature type="transmembrane region" description="Helical" evidence="1">
    <location>
        <begin position="354"/>
        <end position="372"/>
    </location>
</feature>
<feature type="transmembrane region" description="Helical" evidence="1">
    <location>
        <begin position="153"/>
        <end position="170"/>
    </location>
</feature>
<dbReference type="AlphaFoldDB" id="A0A1I2FBL0"/>
<feature type="transmembrane region" description="Helical" evidence="1">
    <location>
        <begin position="506"/>
        <end position="524"/>
    </location>
</feature>
<feature type="transmembrane region" description="Helical" evidence="1">
    <location>
        <begin position="456"/>
        <end position="474"/>
    </location>
</feature>
<feature type="transmembrane region" description="Helical" evidence="1">
    <location>
        <begin position="198"/>
        <end position="217"/>
    </location>
</feature>
<protein>
    <submittedName>
        <fullName evidence="2">Membrane protein YfhO</fullName>
    </submittedName>
</protein>
<feature type="transmembrane region" description="Helical" evidence="1">
    <location>
        <begin position="6"/>
        <end position="27"/>
    </location>
</feature>
<proteinExistence type="predicted"/>
<feature type="transmembrane region" description="Helical" evidence="1">
    <location>
        <begin position="379"/>
        <end position="397"/>
    </location>
</feature>
<dbReference type="EMBL" id="FONY01000013">
    <property type="protein sequence ID" value="SFF02128.1"/>
    <property type="molecule type" value="Genomic_DNA"/>
</dbReference>
<organism evidence="2 3">
    <name type="scientific">Thermoflexibacter ruber</name>
    <dbReference type="NCBI Taxonomy" id="1003"/>
    <lineage>
        <taxon>Bacteria</taxon>
        <taxon>Pseudomonadati</taxon>
        <taxon>Bacteroidota</taxon>
        <taxon>Cytophagia</taxon>
        <taxon>Cytophagales</taxon>
        <taxon>Thermoflexibacteraceae</taxon>
        <taxon>Thermoflexibacter</taxon>
    </lineage>
</organism>
<feature type="transmembrane region" description="Helical" evidence="1">
    <location>
        <begin position="229"/>
        <end position="248"/>
    </location>
</feature>
<evidence type="ECO:0000313" key="2">
    <source>
        <dbReference type="EMBL" id="SFF02128.1"/>
    </source>
</evidence>
<dbReference type="PANTHER" id="PTHR38454:SF1">
    <property type="entry name" value="INTEGRAL MEMBRANE PROTEIN"/>
    <property type="match status" value="1"/>
</dbReference>